<dbReference type="Gene3D" id="3.30.450.20">
    <property type="entry name" value="PAS domain"/>
    <property type="match status" value="5"/>
</dbReference>
<dbReference type="InterPro" id="IPR005467">
    <property type="entry name" value="His_kinase_dom"/>
</dbReference>
<feature type="domain" description="Histidine kinase" evidence="7">
    <location>
        <begin position="1032"/>
        <end position="1245"/>
    </location>
</feature>
<proteinExistence type="predicted"/>
<evidence type="ECO:0000256" key="5">
    <source>
        <dbReference type="ARBA" id="ARBA00022777"/>
    </source>
</evidence>
<keyword evidence="11" id="KW-1185">Reference proteome</keyword>
<dbReference type="InterPro" id="IPR036097">
    <property type="entry name" value="HisK_dim/P_sf"/>
</dbReference>
<keyword evidence="3" id="KW-0597">Phosphoprotein</keyword>
<evidence type="ECO:0000259" key="7">
    <source>
        <dbReference type="PROSITE" id="PS50109"/>
    </source>
</evidence>
<organism evidence="10 11">
    <name type="scientific">Pedobacter ureilyticus</name>
    <dbReference type="NCBI Taxonomy" id="1393051"/>
    <lineage>
        <taxon>Bacteria</taxon>
        <taxon>Pseudomonadati</taxon>
        <taxon>Bacteroidota</taxon>
        <taxon>Sphingobacteriia</taxon>
        <taxon>Sphingobacteriales</taxon>
        <taxon>Sphingobacteriaceae</taxon>
        <taxon>Pedobacter</taxon>
    </lineage>
</organism>
<feature type="domain" description="PAS" evidence="8">
    <location>
        <begin position="728"/>
        <end position="798"/>
    </location>
</feature>
<evidence type="ECO:0000256" key="6">
    <source>
        <dbReference type="SAM" id="Coils"/>
    </source>
</evidence>
<dbReference type="Proteomes" id="UP001517247">
    <property type="component" value="Unassembled WGS sequence"/>
</dbReference>
<accession>A0ABW9J7H2</accession>
<evidence type="ECO:0000256" key="3">
    <source>
        <dbReference type="ARBA" id="ARBA00022553"/>
    </source>
</evidence>
<dbReference type="InterPro" id="IPR003594">
    <property type="entry name" value="HATPase_dom"/>
</dbReference>
<dbReference type="SMART" id="SM00065">
    <property type="entry name" value="GAF"/>
    <property type="match status" value="1"/>
</dbReference>
<comment type="caution">
    <text evidence="10">The sequence shown here is derived from an EMBL/GenBank/DDBJ whole genome shotgun (WGS) entry which is preliminary data.</text>
</comment>
<dbReference type="Gene3D" id="3.30.565.10">
    <property type="entry name" value="Histidine kinase-like ATPase, C-terminal domain"/>
    <property type="match status" value="1"/>
</dbReference>
<dbReference type="InterPro" id="IPR001610">
    <property type="entry name" value="PAC"/>
</dbReference>
<dbReference type="Pfam" id="PF00512">
    <property type="entry name" value="HisKA"/>
    <property type="match status" value="1"/>
</dbReference>
<dbReference type="InterPro" id="IPR029016">
    <property type="entry name" value="GAF-like_dom_sf"/>
</dbReference>
<evidence type="ECO:0000259" key="8">
    <source>
        <dbReference type="PROSITE" id="PS50112"/>
    </source>
</evidence>
<feature type="domain" description="PAC" evidence="9">
    <location>
        <begin position="799"/>
        <end position="853"/>
    </location>
</feature>
<keyword evidence="4" id="KW-0808">Transferase</keyword>
<dbReference type="SMART" id="SM00388">
    <property type="entry name" value="HisKA"/>
    <property type="match status" value="1"/>
</dbReference>
<dbReference type="CDD" id="cd00082">
    <property type="entry name" value="HisKA"/>
    <property type="match status" value="1"/>
</dbReference>
<dbReference type="PANTHER" id="PTHR43304:SF1">
    <property type="entry name" value="PAC DOMAIN-CONTAINING PROTEIN"/>
    <property type="match status" value="1"/>
</dbReference>
<dbReference type="InterPro" id="IPR000014">
    <property type="entry name" value="PAS"/>
</dbReference>
<gene>
    <name evidence="10" type="ORF">E6A44_012935</name>
</gene>
<dbReference type="Pfam" id="PF08447">
    <property type="entry name" value="PAS_3"/>
    <property type="match status" value="1"/>
</dbReference>
<comment type="catalytic activity">
    <reaction evidence="1">
        <text>ATP + protein L-histidine = ADP + protein N-phospho-L-histidine.</text>
        <dbReference type="EC" id="2.7.13.3"/>
    </reaction>
</comment>
<evidence type="ECO:0000313" key="10">
    <source>
        <dbReference type="EMBL" id="MFN0256487.1"/>
    </source>
</evidence>
<dbReference type="PROSITE" id="PS50112">
    <property type="entry name" value="PAS"/>
    <property type="match status" value="1"/>
</dbReference>
<dbReference type="InterPro" id="IPR013767">
    <property type="entry name" value="PAS_fold"/>
</dbReference>
<dbReference type="PRINTS" id="PR00344">
    <property type="entry name" value="BCTRLSENSOR"/>
</dbReference>
<dbReference type="SUPFAM" id="SSF55785">
    <property type="entry name" value="PYP-like sensor domain (PAS domain)"/>
    <property type="match status" value="5"/>
</dbReference>
<feature type="coiled-coil region" evidence="6">
    <location>
        <begin position="281"/>
        <end position="329"/>
    </location>
</feature>
<feature type="domain" description="PAC" evidence="9">
    <location>
        <begin position="671"/>
        <end position="724"/>
    </location>
</feature>
<dbReference type="SUPFAM" id="SSF55781">
    <property type="entry name" value="GAF domain-like"/>
    <property type="match status" value="1"/>
</dbReference>
<dbReference type="EMBL" id="SSHJ02000007">
    <property type="protein sequence ID" value="MFN0256487.1"/>
    <property type="molecule type" value="Genomic_DNA"/>
</dbReference>
<dbReference type="InterPro" id="IPR003661">
    <property type="entry name" value="HisK_dim/P_dom"/>
</dbReference>
<dbReference type="Pfam" id="PF00989">
    <property type="entry name" value="PAS"/>
    <property type="match status" value="1"/>
</dbReference>
<keyword evidence="5" id="KW-0418">Kinase</keyword>
<dbReference type="InterPro" id="IPR052162">
    <property type="entry name" value="Sensor_kinase/Photoreceptor"/>
</dbReference>
<reference evidence="10 11" key="1">
    <citation type="submission" date="2024-12" db="EMBL/GenBank/DDBJ databases">
        <authorList>
            <person name="Hu S."/>
        </authorList>
    </citation>
    <scope>NUCLEOTIDE SEQUENCE [LARGE SCALE GENOMIC DNA]</scope>
    <source>
        <strain evidence="10 11">THG-T11</strain>
    </source>
</reference>
<dbReference type="InterPro" id="IPR035965">
    <property type="entry name" value="PAS-like_dom_sf"/>
</dbReference>
<dbReference type="Pfam" id="PF02518">
    <property type="entry name" value="HATPase_c"/>
    <property type="match status" value="1"/>
</dbReference>
<dbReference type="Pfam" id="PF08448">
    <property type="entry name" value="PAS_4"/>
    <property type="match status" value="2"/>
</dbReference>
<dbReference type="InterPro" id="IPR004358">
    <property type="entry name" value="Sig_transdc_His_kin-like_C"/>
</dbReference>
<keyword evidence="6" id="KW-0175">Coiled coil</keyword>
<evidence type="ECO:0000259" key="9">
    <source>
        <dbReference type="PROSITE" id="PS50113"/>
    </source>
</evidence>
<evidence type="ECO:0000256" key="2">
    <source>
        <dbReference type="ARBA" id="ARBA00012438"/>
    </source>
</evidence>
<dbReference type="Pfam" id="PF13188">
    <property type="entry name" value="PAS_8"/>
    <property type="match status" value="1"/>
</dbReference>
<dbReference type="PROSITE" id="PS50109">
    <property type="entry name" value="HIS_KIN"/>
    <property type="match status" value="1"/>
</dbReference>
<dbReference type="InterPro" id="IPR003018">
    <property type="entry name" value="GAF"/>
</dbReference>
<dbReference type="NCBIfam" id="TIGR00229">
    <property type="entry name" value="sensory_box"/>
    <property type="match status" value="4"/>
</dbReference>
<name>A0ABW9J7H2_9SPHI</name>
<dbReference type="PROSITE" id="PS50113">
    <property type="entry name" value="PAC"/>
    <property type="match status" value="3"/>
</dbReference>
<dbReference type="SMART" id="SM00387">
    <property type="entry name" value="HATPase_c"/>
    <property type="match status" value="1"/>
</dbReference>
<sequence length="1246" mass="139018">MSIFSENDPLVFLKGNEHIYQSIVKQDWTHSELGEPAKWPLRLKYAISAQLANPCPSFVVWGKSRTLLYNAAFASLFPGQLIYPGQPNLGFFAFGSHWERVSKSIEDAYQNKGAIVKGVRIGTQGRLGQRYLDISMGSLFELDGEIFGAWGICQEKTFELVAGDILRSSQQYLRSLIGNAPMGICVVGNLPLHIEEVNDEFLRLIGLTERDEKVLEVIKYLLGDLDEYFDGVPRYLKEVAQQQLTGGRAKIGHIDIMVSPYSSRSGNASGITIMVVDVSDRVEAHQELYQVNEELAAANEELAASNEELQAINEDLDLAQRNLGNSLQQLGEREQQIRQMVASAPFPIALYVGREMRIVEANQALKAVWGKGDDVVGKTYYEVLPELKDQSVYEQLAGVYDTAVPFHARHQRIDLVVDGRLQTFYFNYSFTPLLDISGKVYGVMNTAADVTDLVMALKNVQQGEENFKNIILQAPVAMCLLQGADHRIKIANQAMLDIWGRDEDEVMGLPVFEALPDARSQGLEEAMEGVYETGEPFYATEQPVSLLRRGKQDVVFQNFVYQPYRDGDGKVLGVLAISVDVTEMVSSRKKVEDAYGRLNLVVEAADLGMFDMDVPTGKLEWDERCRKFFGVDLLHEVDYQRDFVGGLHKDDVTATLAAVEWAMNPDSGGEFFSEYRTVARNDGKQRWIRATGKVYFDKQNKPERFVGAVSDITQTKTAELQAKEFAERKSRLAAIVDSSDDVIISKDLNGVIATWNPAAQRMFGFTPEEAIGKHISLVIPEERLSEEDLIISRIRKGEKVDHFDTVRQAKDGSPRQLSITVSPIMDAEGNVIGASKIARDISEQLAAKQATVRYTERLEAINLVINAISREVDTSHILQRVTQLTIHLLGAEVGIFIAQEKPGMALADYVAPITAIPQKDLAETAAQFDSLVKDWEGGSVARWDNVLDEEIVCNIEGKQHFIASLLAVPVISSKEELVGNLFFAHQHASYFKKEHEDLLQSITGHLSIGIDKAMLYDKVMELNRKKDEFISLASHELKTPLSGINGYVQILARMIKEDLPGKYLAKTSHQIKKLTSLVNDLLDVSKIEAGKLKFETARLDLAALVASTVEMVEEINQNYHITLLSKCDDCIVEADAQRIEQVITNLLSNAIKYSPGSNLVEVVLETRGRLAVVGIRDFGIGIPKEKMDQLFSRFYRIDEHTANISGLGIGLYLSREIITRHSGKIWVDSELGKGSTFWFSLPLENA</sequence>
<dbReference type="SMART" id="SM00091">
    <property type="entry name" value="PAS"/>
    <property type="match status" value="5"/>
</dbReference>
<dbReference type="PANTHER" id="PTHR43304">
    <property type="entry name" value="PHYTOCHROME-LIKE PROTEIN CPH1"/>
    <property type="match status" value="1"/>
</dbReference>
<dbReference type="SMART" id="SM00086">
    <property type="entry name" value="PAC"/>
    <property type="match status" value="4"/>
</dbReference>
<dbReference type="EC" id="2.7.13.3" evidence="2"/>
<dbReference type="CDD" id="cd00075">
    <property type="entry name" value="HATPase"/>
    <property type="match status" value="1"/>
</dbReference>
<dbReference type="Gene3D" id="3.30.450.40">
    <property type="match status" value="1"/>
</dbReference>
<dbReference type="InterPro" id="IPR036890">
    <property type="entry name" value="HATPase_C_sf"/>
</dbReference>
<dbReference type="SUPFAM" id="SSF55874">
    <property type="entry name" value="ATPase domain of HSP90 chaperone/DNA topoisomerase II/histidine kinase"/>
    <property type="match status" value="1"/>
</dbReference>
<dbReference type="InterPro" id="IPR013656">
    <property type="entry name" value="PAS_4"/>
</dbReference>
<dbReference type="RefSeq" id="WP_138723590.1">
    <property type="nucleotide sequence ID" value="NZ_SSHJ02000007.1"/>
</dbReference>
<dbReference type="Gene3D" id="1.10.287.130">
    <property type="match status" value="1"/>
</dbReference>
<dbReference type="InterPro" id="IPR013655">
    <property type="entry name" value="PAS_fold_3"/>
</dbReference>
<dbReference type="CDD" id="cd00130">
    <property type="entry name" value="PAS"/>
    <property type="match status" value="3"/>
</dbReference>
<dbReference type="InterPro" id="IPR000700">
    <property type="entry name" value="PAS-assoc_C"/>
</dbReference>
<dbReference type="Pfam" id="PF13185">
    <property type="entry name" value="GAF_2"/>
    <property type="match status" value="1"/>
</dbReference>
<evidence type="ECO:0000256" key="1">
    <source>
        <dbReference type="ARBA" id="ARBA00000085"/>
    </source>
</evidence>
<dbReference type="SUPFAM" id="SSF47384">
    <property type="entry name" value="Homodimeric domain of signal transducing histidine kinase"/>
    <property type="match status" value="1"/>
</dbReference>
<evidence type="ECO:0000313" key="11">
    <source>
        <dbReference type="Proteomes" id="UP001517247"/>
    </source>
</evidence>
<evidence type="ECO:0000256" key="4">
    <source>
        <dbReference type="ARBA" id="ARBA00022679"/>
    </source>
</evidence>
<feature type="domain" description="PAC" evidence="9">
    <location>
        <begin position="540"/>
        <end position="593"/>
    </location>
</feature>
<protein>
    <recommendedName>
        <fullName evidence="2">histidine kinase</fullName>
        <ecNumber evidence="2">2.7.13.3</ecNumber>
    </recommendedName>
</protein>